<dbReference type="SMART" id="SM00287">
    <property type="entry name" value="SH3b"/>
    <property type="match status" value="1"/>
</dbReference>
<dbReference type="Pfam" id="PF08239">
    <property type="entry name" value="SH3_3"/>
    <property type="match status" value="1"/>
</dbReference>
<dbReference type="InterPro" id="IPR003646">
    <property type="entry name" value="SH3-like_bac-type"/>
</dbReference>
<feature type="domain" description="SH3b" evidence="1">
    <location>
        <begin position="1"/>
        <end position="53"/>
    </location>
</feature>
<gene>
    <name evidence="3" type="ORF">BAVI_05329</name>
</gene>
<dbReference type="RefSeq" id="WP_024027282.1">
    <property type="nucleotide sequence ID" value="NZ_ALAN01000036.1"/>
</dbReference>
<reference evidence="3 4" key="1">
    <citation type="journal article" date="2014" name="Environ. Microbiol.">
        <title>The nitrate-ammonifying and nosZ-carrying bacterium Bacillus vireti is a potent source and sink for nitric and nitrous oxide under high nitrate conditions.</title>
        <authorList>
            <person name="Mania D."/>
            <person name="Heylen K."/>
            <person name="van Spanning R.J."/>
            <person name="Frostegard A."/>
        </authorList>
    </citation>
    <scope>NUCLEOTIDE SEQUENCE [LARGE SCALE GENOMIC DNA]</scope>
    <source>
        <strain evidence="3 4">LMG 21834</strain>
    </source>
</reference>
<comment type="caution">
    <text evidence="3">The sequence shown here is derived from an EMBL/GenBank/DDBJ whole genome shotgun (WGS) entry which is preliminary data.</text>
</comment>
<dbReference type="Pfam" id="PF01476">
    <property type="entry name" value="LysM"/>
    <property type="match status" value="1"/>
</dbReference>
<evidence type="ECO:0000259" key="2">
    <source>
        <dbReference type="PROSITE" id="PS51782"/>
    </source>
</evidence>
<evidence type="ECO:0000259" key="1">
    <source>
        <dbReference type="PROSITE" id="PS51781"/>
    </source>
</evidence>
<accession>A0AB94IS13</accession>
<protein>
    <submittedName>
        <fullName evidence="3">Peptidoglycan-binding lysin domain-containing protein</fullName>
    </submittedName>
</protein>
<dbReference type="Gene3D" id="3.10.350.10">
    <property type="entry name" value="LysM domain"/>
    <property type="match status" value="1"/>
</dbReference>
<keyword evidence="4" id="KW-1185">Reference proteome</keyword>
<dbReference type="Proteomes" id="UP000018877">
    <property type="component" value="Unassembled WGS sequence"/>
</dbReference>
<evidence type="ECO:0000313" key="4">
    <source>
        <dbReference type="Proteomes" id="UP000018877"/>
    </source>
</evidence>
<dbReference type="Gene3D" id="2.30.30.40">
    <property type="entry name" value="SH3 Domains"/>
    <property type="match status" value="1"/>
</dbReference>
<sequence>MRVREAASTNSQVLGSLKLNDQVSVISTSNGWAQIQWGGKKAFVNMTYLTNNEPANTNTEPSKSNSTPVSSSVYVIKSGDTFTKVGQAIGVSASAIQALNPTVNPTKLQIGQTINIPATTVATPNRIIVAAQIGGIDPEGTFRFITPDGQTYGAKASGNLVNELFTHQGKA</sequence>
<dbReference type="SMART" id="SM00257">
    <property type="entry name" value="LysM"/>
    <property type="match status" value="1"/>
</dbReference>
<dbReference type="CDD" id="cd00118">
    <property type="entry name" value="LysM"/>
    <property type="match status" value="1"/>
</dbReference>
<proteinExistence type="predicted"/>
<dbReference type="PROSITE" id="PS51782">
    <property type="entry name" value="LYSM"/>
    <property type="match status" value="1"/>
</dbReference>
<dbReference type="InterPro" id="IPR036779">
    <property type="entry name" value="LysM_dom_sf"/>
</dbReference>
<feature type="domain" description="LysM" evidence="2">
    <location>
        <begin position="72"/>
        <end position="116"/>
    </location>
</feature>
<dbReference type="EMBL" id="ALAN01000036">
    <property type="protein sequence ID" value="ETI69859.1"/>
    <property type="molecule type" value="Genomic_DNA"/>
</dbReference>
<name>A0AB94IS13_9BACI</name>
<dbReference type="SUPFAM" id="SSF54106">
    <property type="entry name" value="LysM domain"/>
    <property type="match status" value="1"/>
</dbReference>
<dbReference type="PROSITE" id="PS51781">
    <property type="entry name" value="SH3B"/>
    <property type="match status" value="1"/>
</dbReference>
<dbReference type="InterPro" id="IPR018392">
    <property type="entry name" value="LysM"/>
</dbReference>
<dbReference type="AlphaFoldDB" id="A0AB94IS13"/>
<organism evidence="3 4">
    <name type="scientific">Neobacillus vireti LMG 21834</name>
    <dbReference type="NCBI Taxonomy" id="1131730"/>
    <lineage>
        <taxon>Bacteria</taxon>
        <taxon>Bacillati</taxon>
        <taxon>Bacillota</taxon>
        <taxon>Bacilli</taxon>
        <taxon>Bacillales</taxon>
        <taxon>Bacillaceae</taxon>
        <taxon>Neobacillus</taxon>
    </lineage>
</organism>
<evidence type="ECO:0000313" key="3">
    <source>
        <dbReference type="EMBL" id="ETI69859.1"/>
    </source>
</evidence>